<dbReference type="AlphaFoldDB" id="A0AAN7P6A7"/>
<organism evidence="1 2">
    <name type="scientific">Aquatica leii</name>
    <dbReference type="NCBI Taxonomy" id="1421715"/>
    <lineage>
        <taxon>Eukaryota</taxon>
        <taxon>Metazoa</taxon>
        <taxon>Ecdysozoa</taxon>
        <taxon>Arthropoda</taxon>
        <taxon>Hexapoda</taxon>
        <taxon>Insecta</taxon>
        <taxon>Pterygota</taxon>
        <taxon>Neoptera</taxon>
        <taxon>Endopterygota</taxon>
        <taxon>Coleoptera</taxon>
        <taxon>Polyphaga</taxon>
        <taxon>Elateriformia</taxon>
        <taxon>Elateroidea</taxon>
        <taxon>Lampyridae</taxon>
        <taxon>Luciolinae</taxon>
        <taxon>Aquatica</taxon>
    </lineage>
</organism>
<dbReference type="EMBL" id="JARPUR010000005">
    <property type="protein sequence ID" value="KAK4876086.1"/>
    <property type="molecule type" value="Genomic_DNA"/>
</dbReference>
<evidence type="ECO:0000313" key="1">
    <source>
        <dbReference type="EMBL" id="KAK4876086.1"/>
    </source>
</evidence>
<protein>
    <submittedName>
        <fullName evidence="1">Uncharacterized protein</fullName>
    </submittedName>
</protein>
<evidence type="ECO:0000313" key="2">
    <source>
        <dbReference type="Proteomes" id="UP001353858"/>
    </source>
</evidence>
<dbReference type="Proteomes" id="UP001353858">
    <property type="component" value="Unassembled WGS sequence"/>
</dbReference>
<name>A0AAN7P6A7_9COLE</name>
<reference evidence="2" key="1">
    <citation type="submission" date="2023-01" db="EMBL/GenBank/DDBJ databases">
        <title>Key to firefly adult light organ development and bioluminescence: homeobox transcription factors regulate luciferase expression and transportation to peroxisome.</title>
        <authorList>
            <person name="Fu X."/>
        </authorList>
    </citation>
    <scope>NUCLEOTIDE SEQUENCE [LARGE SCALE GENOMIC DNA]</scope>
</reference>
<keyword evidence="2" id="KW-1185">Reference proteome</keyword>
<gene>
    <name evidence="1" type="ORF">RN001_012508</name>
</gene>
<proteinExistence type="predicted"/>
<accession>A0AAN7P6A7</accession>
<comment type="caution">
    <text evidence="1">The sequence shown here is derived from an EMBL/GenBank/DDBJ whole genome shotgun (WGS) entry which is preliminary data.</text>
</comment>
<sequence>MLRTRNDTLCPIFGVLTPFKENVLTTYADVIKYYSWLRLQKLNKNKQEPSVSDVCKKLYELTSVNLSALQLQENQAESKKYNQFLPQKDFDMSSKSTTPIYNVVERKCLEINVSPCAYVR</sequence>